<keyword evidence="1" id="KW-0732">Signal</keyword>
<evidence type="ECO:0000313" key="3">
    <source>
        <dbReference type="Proteomes" id="UP000070444"/>
    </source>
</evidence>
<name>A0A137P182_CONC2</name>
<gene>
    <name evidence="2" type="ORF">CONCODRAFT_79684</name>
</gene>
<dbReference type="Proteomes" id="UP000070444">
    <property type="component" value="Unassembled WGS sequence"/>
</dbReference>
<feature type="chain" id="PRO_5007294399" evidence="1">
    <location>
        <begin position="21"/>
        <end position="238"/>
    </location>
</feature>
<accession>A0A137P182</accession>
<proteinExistence type="predicted"/>
<feature type="signal peptide" evidence="1">
    <location>
        <begin position="1"/>
        <end position="20"/>
    </location>
</feature>
<organism evidence="2 3">
    <name type="scientific">Conidiobolus coronatus (strain ATCC 28846 / CBS 209.66 / NRRL 28638)</name>
    <name type="common">Delacroixia coronata</name>
    <dbReference type="NCBI Taxonomy" id="796925"/>
    <lineage>
        <taxon>Eukaryota</taxon>
        <taxon>Fungi</taxon>
        <taxon>Fungi incertae sedis</taxon>
        <taxon>Zoopagomycota</taxon>
        <taxon>Entomophthoromycotina</taxon>
        <taxon>Entomophthoromycetes</taxon>
        <taxon>Entomophthorales</taxon>
        <taxon>Ancylistaceae</taxon>
        <taxon>Conidiobolus</taxon>
    </lineage>
</organism>
<dbReference type="EMBL" id="KQ964567">
    <property type="protein sequence ID" value="KXN68634.1"/>
    <property type="molecule type" value="Genomic_DNA"/>
</dbReference>
<protein>
    <submittedName>
        <fullName evidence="2">Uncharacterized protein</fullName>
    </submittedName>
</protein>
<reference evidence="2 3" key="1">
    <citation type="journal article" date="2015" name="Genome Biol. Evol.">
        <title>Phylogenomic analyses indicate that early fungi evolved digesting cell walls of algal ancestors of land plants.</title>
        <authorList>
            <person name="Chang Y."/>
            <person name="Wang S."/>
            <person name="Sekimoto S."/>
            <person name="Aerts A.L."/>
            <person name="Choi C."/>
            <person name="Clum A."/>
            <person name="LaButti K.M."/>
            <person name="Lindquist E.A."/>
            <person name="Yee Ngan C."/>
            <person name="Ohm R.A."/>
            <person name="Salamov A.A."/>
            <person name="Grigoriev I.V."/>
            <person name="Spatafora J.W."/>
            <person name="Berbee M.L."/>
        </authorList>
    </citation>
    <scope>NUCLEOTIDE SEQUENCE [LARGE SCALE GENOMIC DNA]</scope>
    <source>
        <strain evidence="2 3">NRRL 28638</strain>
    </source>
</reference>
<keyword evidence="3" id="KW-1185">Reference proteome</keyword>
<dbReference type="OrthoDB" id="5565101at2759"/>
<evidence type="ECO:0000313" key="2">
    <source>
        <dbReference type="EMBL" id="KXN68634.1"/>
    </source>
</evidence>
<sequence length="238" mass="27021">MKLNTILNICLLQSISASTGFCPEDLVKDQSPSCIEAAKNVDSKFPKLSKCTKSSSLYFSTLDDVCKDDCRDTIIEASSYIAKNCPLSTKAWERKPSANSWLKSLFSNPAAAYLDSSDTLTITATTSSYLKNGIHIYHGWKTKNVTELACKKFEGHYERCLKEVISAADFVENSPYWKPPSGMTYEEWMSSKVCSECKKQFYQLVNPGEEPVLYYWNIRKTDDLRTSQEKFCKYNKAM</sequence>
<evidence type="ECO:0000256" key="1">
    <source>
        <dbReference type="SAM" id="SignalP"/>
    </source>
</evidence>
<dbReference type="AlphaFoldDB" id="A0A137P182"/>